<dbReference type="AlphaFoldDB" id="A0A9P5PYV1"/>
<sequence length="267" mass="30388">MPNYSGSNGHYNGTRPSDERLRTVLHDYALRGLLLREQLLYLEQQERYKISYSTLKQLNRQFEVPTVRKPPPLLTAATYVSKAVSANTAARNGPNTIRQTIVQQDGVLIPRDTVRAIMKDNYSEGAEIWFPGKKVLRPRGHLQLGQGVFQEVHFDGHEKLGAKALRMGSGHGSIGFDIGVKLYERRLSWDSPRDTLIRASPFIFQAHSFSSDLFHWIWPKIIQQAVDSFIRYWNDHKTRKQVNSNLPSGVAPNVIFDFPANYGLKLG</sequence>
<keyword evidence="2" id="KW-1185">Reference proteome</keyword>
<evidence type="ECO:0000313" key="1">
    <source>
        <dbReference type="EMBL" id="KAF9071921.1"/>
    </source>
</evidence>
<accession>A0A9P5PYV1</accession>
<evidence type="ECO:0000313" key="2">
    <source>
        <dbReference type="Proteomes" id="UP000772434"/>
    </source>
</evidence>
<proteinExistence type="predicted"/>
<dbReference type="Proteomes" id="UP000772434">
    <property type="component" value="Unassembled WGS sequence"/>
</dbReference>
<reference evidence="1" key="1">
    <citation type="submission" date="2020-11" db="EMBL/GenBank/DDBJ databases">
        <authorList>
            <consortium name="DOE Joint Genome Institute"/>
            <person name="Ahrendt S."/>
            <person name="Riley R."/>
            <person name="Andreopoulos W."/>
            <person name="Labutti K."/>
            <person name="Pangilinan J."/>
            <person name="Ruiz-Duenas F.J."/>
            <person name="Barrasa J.M."/>
            <person name="Sanchez-Garcia M."/>
            <person name="Camarero S."/>
            <person name="Miyauchi S."/>
            <person name="Serrano A."/>
            <person name="Linde D."/>
            <person name="Babiker R."/>
            <person name="Drula E."/>
            <person name="Ayuso-Fernandez I."/>
            <person name="Pacheco R."/>
            <person name="Padilla G."/>
            <person name="Ferreira P."/>
            <person name="Barriuso J."/>
            <person name="Kellner H."/>
            <person name="Castanera R."/>
            <person name="Alfaro M."/>
            <person name="Ramirez L."/>
            <person name="Pisabarro A.G."/>
            <person name="Kuo A."/>
            <person name="Tritt A."/>
            <person name="Lipzen A."/>
            <person name="He G."/>
            <person name="Yan M."/>
            <person name="Ng V."/>
            <person name="Cullen D."/>
            <person name="Martin F."/>
            <person name="Rosso M.-N."/>
            <person name="Henrissat B."/>
            <person name="Hibbett D."/>
            <person name="Martinez A.T."/>
            <person name="Grigoriev I.V."/>
        </authorList>
    </citation>
    <scope>NUCLEOTIDE SEQUENCE</scope>
    <source>
        <strain evidence="1">AH 40177</strain>
    </source>
</reference>
<comment type="caution">
    <text evidence="1">The sequence shown here is derived from an EMBL/GenBank/DDBJ whole genome shotgun (WGS) entry which is preliminary data.</text>
</comment>
<dbReference type="OrthoDB" id="2845878at2759"/>
<gene>
    <name evidence="1" type="ORF">BDP27DRAFT_1361368</name>
</gene>
<organism evidence="1 2">
    <name type="scientific">Rhodocollybia butyracea</name>
    <dbReference type="NCBI Taxonomy" id="206335"/>
    <lineage>
        <taxon>Eukaryota</taxon>
        <taxon>Fungi</taxon>
        <taxon>Dikarya</taxon>
        <taxon>Basidiomycota</taxon>
        <taxon>Agaricomycotina</taxon>
        <taxon>Agaricomycetes</taxon>
        <taxon>Agaricomycetidae</taxon>
        <taxon>Agaricales</taxon>
        <taxon>Marasmiineae</taxon>
        <taxon>Omphalotaceae</taxon>
        <taxon>Rhodocollybia</taxon>
    </lineage>
</organism>
<protein>
    <submittedName>
        <fullName evidence="1">Uncharacterized protein</fullName>
    </submittedName>
</protein>
<dbReference type="EMBL" id="JADNRY010000028">
    <property type="protein sequence ID" value="KAF9071921.1"/>
    <property type="molecule type" value="Genomic_DNA"/>
</dbReference>
<name>A0A9P5PYV1_9AGAR</name>